<dbReference type="Proteomes" id="UP000828390">
    <property type="component" value="Unassembled WGS sequence"/>
</dbReference>
<evidence type="ECO:0000313" key="2">
    <source>
        <dbReference type="EMBL" id="KAH3893762.1"/>
    </source>
</evidence>
<keyword evidence="3" id="KW-1185">Reference proteome</keyword>
<evidence type="ECO:0000256" key="1">
    <source>
        <dbReference type="SAM" id="MobiDB-lite"/>
    </source>
</evidence>
<name>A0A9D4S8N2_DREPO</name>
<dbReference type="AlphaFoldDB" id="A0A9D4S8N2"/>
<reference evidence="2" key="1">
    <citation type="journal article" date="2019" name="bioRxiv">
        <title>The Genome of the Zebra Mussel, Dreissena polymorpha: A Resource for Invasive Species Research.</title>
        <authorList>
            <person name="McCartney M.A."/>
            <person name="Auch B."/>
            <person name="Kono T."/>
            <person name="Mallez S."/>
            <person name="Zhang Y."/>
            <person name="Obille A."/>
            <person name="Becker A."/>
            <person name="Abrahante J.E."/>
            <person name="Garbe J."/>
            <person name="Badalamenti J.P."/>
            <person name="Herman A."/>
            <person name="Mangelson H."/>
            <person name="Liachko I."/>
            <person name="Sullivan S."/>
            <person name="Sone E.D."/>
            <person name="Koren S."/>
            <person name="Silverstein K.A.T."/>
            <person name="Beckman K.B."/>
            <person name="Gohl D.M."/>
        </authorList>
    </citation>
    <scope>NUCLEOTIDE SEQUENCE</scope>
    <source>
        <strain evidence="2">Duluth1</strain>
        <tissue evidence="2">Whole animal</tissue>
    </source>
</reference>
<feature type="compositionally biased region" description="Basic and acidic residues" evidence="1">
    <location>
        <begin position="1"/>
        <end position="18"/>
    </location>
</feature>
<comment type="caution">
    <text evidence="2">The sequence shown here is derived from an EMBL/GenBank/DDBJ whole genome shotgun (WGS) entry which is preliminary data.</text>
</comment>
<gene>
    <name evidence="2" type="ORF">DPMN_017912</name>
</gene>
<feature type="region of interest" description="Disordered" evidence="1">
    <location>
        <begin position="41"/>
        <end position="62"/>
    </location>
</feature>
<reference evidence="2" key="2">
    <citation type="submission" date="2020-11" db="EMBL/GenBank/DDBJ databases">
        <authorList>
            <person name="McCartney M.A."/>
            <person name="Auch B."/>
            <person name="Kono T."/>
            <person name="Mallez S."/>
            <person name="Becker A."/>
            <person name="Gohl D.M."/>
            <person name="Silverstein K.A.T."/>
            <person name="Koren S."/>
            <person name="Bechman K.B."/>
            <person name="Herman A."/>
            <person name="Abrahante J.E."/>
            <person name="Garbe J."/>
        </authorList>
    </citation>
    <scope>NUCLEOTIDE SEQUENCE</scope>
    <source>
        <strain evidence="2">Duluth1</strain>
        <tissue evidence="2">Whole animal</tissue>
    </source>
</reference>
<proteinExistence type="predicted"/>
<sequence length="62" mass="7247">MRADDSTKEADNLRMKSDDIEEENENLCNNYVTQDTQIRRLDKEPNGRRISPCPHEIGDIKK</sequence>
<dbReference type="EMBL" id="JAIWYP010000001">
    <property type="protein sequence ID" value="KAH3893762.1"/>
    <property type="molecule type" value="Genomic_DNA"/>
</dbReference>
<organism evidence="2 3">
    <name type="scientific">Dreissena polymorpha</name>
    <name type="common">Zebra mussel</name>
    <name type="synonym">Mytilus polymorpha</name>
    <dbReference type="NCBI Taxonomy" id="45954"/>
    <lineage>
        <taxon>Eukaryota</taxon>
        <taxon>Metazoa</taxon>
        <taxon>Spiralia</taxon>
        <taxon>Lophotrochozoa</taxon>
        <taxon>Mollusca</taxon>
        <taxon>Bivalvia</taxon>
        <taxon>Autobranchia</taxon>
        <taxon>Heteroconchia</taxon>
        <taxon>Euheterodonta</taxon>
        <taxon>Imparidentia</taxon>
        <taxon>Neoheterodontei</taxon>
        <taxon>Myida</taxon>
        <taxon>Dreissenoidea</taxon>
        <taxon>Dreissenidae</taxon>
        <taxon>Dreissena</taxon>
    </lineage>
</organism>
<evidence type="ECO:0000313" key="3">
    <source>
        <dbReference type="Proteomes" id="UP000828390"/>
    </source>
</evidence>
<feature type="region of interest" description="Disordered" evidence="1">
    <location>
        <begin position="1"/>
        <end position="21"/>
    </location>
</feature>
<accession>A0A9D4S8N2</accession>
<protein>
    <submittedName>
        <fullName evidence="2">Uncharacterized protein</fullName>
    </submittedName>
</protein>